<dbReference type="AlphaFoldDB" id="A0A914SK42"/>
<dbReference type="GO" id="GO:0140933">
    <property type="term" value="F:5'-(N(7)-methylguanosine 5'-triphospho)-[mRNA] hydrolase activity"/>
    <property type="evidence" value="ECO:0007669"/>
    <property type="project" value="InterPro"/>
</dbReference>
<sequence length="164" mass="18890">VNENEEPTDCAAREVCEEVGFDISEKIRDNRLIQKFINETMTRLYIITDVPIDFPFAPKTRNEIGRVVTGLAIGISCSLQFGRTALESSISALICRKIQWFSVWDLPTDRNNQKACERIGLMPNNFYTVMPFVNDLQAYIVRQQNKRNKSKPKVMFLTLKPVRT</sequence>
<protein>
    <submittedName>
        <fullName evidence="2">Nudix hydrolase domain-containing protein</fullName>
    </submittedName>
</protein>
<evidence type="ECO:0000313" key="2">
    <source>
        <dbReference type="WBParaSite" id="PEQ_0001437801-mRNA-1"/>
    </source>
</evidence>
<dbReference type="InterPro" id="IPR044099">
    <property type="entry name" value="Dcp2_NUDIX"/>
</dbReference>
<dbReference type="GO" id="GO:0000290">
    <property type="term" value="P:deadenylation-dependent decapping of nuclear-transcribed mRNA"/>
    <property type="evidence" value="ECO:0007669"/>
    <property type="project" value="InterPro"/>
</dbReference>
<dbReference type="Gene3D" id="3.90.79.10">
    <property type="entry name" value="Nucleoside Triphosphate Pyrophosphohydrolase"/>
    <property type="match status" value="2"/>
</dbReference>
<name>A0A914SK42_PAREQ</name>
<proteinExistence type="predicted"/>
<organism evidence="1 2">
    <name type="scientific">Parascaris equorum</name>
    <name type="common">Equine roundworm</name>
    <dbReference type="NCBI Taxonomy" id="6256"/>
    <lineage>
        <taxon>Eukaryota</taxon>
        <taxon>Metazoa</taxon>
        <taxon>Ecdysozoa</taxon>
        <taxon>Nematoda</taxon>
        <taxon>Chromadorea</taxon>
        <taxon>Rhabditida</taxon>
        <taxon>Spirurina</taxon>
        <taxon>Ascaridomorpha</taxon>
        <taxon>Ascaridoidea</taxon>
        <taxon>Ascarididae</taxon>
        <taxon>Parascaris</taxon>
    </lineage>
</organism>
<evidence type="ECO:0000313" key="1">
    <source>
        <dbReference type="Proteomes" id="UP000887564"/>
    </source>
</evidence>
<dbReference type="WBParaSite" id="PEQ_0001437801-mRNA-1">
    <property type="protein sequence ID" value="PEQ_0001437801-mRNA-1"/>
    <property type="gene ID" value="PEQ_0001437801"/>
</dbReference>
<dbReference type="InterPro" id="IPR015797">
    <property type="entry name" value="NUDIX_hydrolase-like_dom_sf"/>
</dbReference>
<dbReference type="GO" id="GO:0000932">
    <property type="term" value="C:P-body"/>
    <property type="evidence" value="ECO:0007669"/>
    <property type="project" value="TreeGrafter"/>
</dbReference>
<accession>A0A914SK42</accession>
<dbReference type="Proteomes" id="UP000887564">
    <property type="component" value="Unplaced"/>
</dbReference>
<dbReference type="PANTHER" id="PTHR23114:SF17">
    <property type="entry name" value="M7GPPPN-MRNA HYDROLASE"/>
    <property type="match status" value="1"/>
</dbReference>
<reference evidence="2" key="1">
    <citation type="submission" date="2022-11" db="UniProtKB">
        <authorList>
            <consortium name="WormBaseParasite"/>
        </authorList>
    </citation>
    <scope>IDENTIFICATION</scope>
</reference>
<dbReference type="PANTHER" id="PTHR23114">
    <property type="entry name" value="M7GPPPN-MRNA HYDROLASE"/>
    <property type="match status" value="1"/>
</dbReference>
<dbReference type="SUPFAM" id="SSF55811">
    <property type="entry name" value="Nudix"/>
    <property type="match status" value="1"/>
</dbReference>
<dbReference type="GO" id="GO:0000184">
    <property type="term" value="P:nuclear-transcribed mRNA catabolic process, nonsense-mediated decay"/>
    <property type="evidence" value="ECO:0007669"/>
    <property type="project" value="InterPro"/>
</dbReference>
<dbReference type="CDD" id="cd03672">
    <property type="entry name" value="NUDIX_Dcp2p_Nudt20"/>
    <property type="match status" value="1"/>
</dbReference>
<keyword evidence="1" id="KW-1185">Reference proteome</keyword>